<dbReference type="GO" id="GO:0016787">
    <property type="term" value="F:hydrolase activity"/>
    <property type="evidence" value="ECO:0007669"/>
    <property type="project" value="UniProtKB-KW"/>
</dbReference>
<dbReference type="InterPro" id="IPR018550">
    <property type="entry name" value="Lipid-A_deacylase-rel"/>
</dbReference>
<dbReference type="EMBL" id="JBHULX010000021">
    <property type="protein sequence ID" value="MFD2591500.1"/>
    <property type="molecule type" value="Genomic_DNA"/>
</dbReference>
<keyword evidence="1" id="KW-0378">Hydrolase</keyword>
<gene>
    <name evidence="1" type="ORF">ACFSTE_11745</name>
</gene>
<protein>
    <submittedName>
        <fullName evidence="1">Acyloxyacyl hydrolase</fullName>
    </submittedName>
</protein>
<dbReference type="Proteomes" id="UP001597459">
    <property type="component" value="Unassembled WGS sequence"/>
</dbReference>
<dbReference type="Pfam" id="PF09411">
    <property type="entry name" value="PagL"/>
    <property type="match status" value="1"/>
</dbReference>
<accession>A0ABW5N7B4</accession>
<reference evidence="2" key="1">
    <citation type="journal article" date="2019" name="Int. J. Syst. Evol. Microbiol.">
        <title>The Global Catalogue of Microorganisms (GCM) 10K type strain sequencing project: providing services to taxonomists for standard genome sequencing and annotation.</title>
        <authorList>
            <consortium name="The Broad Institute Genomics Platform"/>
            <consortium name="The Broad Institute Genome Sequencing Center for Infectious Disease"/>
            <person name="Wu L."/>
            <person name="Ma J."/>
        </authorList>
    </citation>
    <scope>NUCLEOTIDE SEQUENCE [LARGE SCALE GENOMIC DNA]</scope>
    <source>
        <strain evidence="2">KCTC 42423</strain>
    </source>
</reference>
<organism evidence="1 2">
    <name type="scientific">Aquimarina hainanensis</name>
    <dbReference type="NCBI Taxonomy" id="1578017"/>
    <lineage>
        <taxon>Bacteria</taxon>
        <taxon>Pseudomonadati</taxon>
        <taxon>Bacteroidota</taxon>
        <taxon>Flavobacteriia</taxon>
        <taxon>Flavobacteriales</taxon>
        <taxon>Flavobacteriaceae</taxon>
        <taxon>Aquimarina</taxon>
    </lineage>
</organism>
<comment type="caution">
    <text evidence="1">The sequence shown here is derived from an EMBL/GenBank/DDBJ whole genome shotgun (WGS) entry which is preliminary data.</text>
</comment>
<sequence length="368" mass="41792">MKKVFFGGFLMLSFLLKAQESEVTNARKYTVGITAFSGTVLKHNPTISHLITGHPSGILLSVDRKTFGDREWQRLYNYPDYGVSFIYQNMDNTYLGENYGLYAHYNFYFLKRTLMFRIAQGIAYTTNPYDIDDNYRNIAYGSHIMSSTYALLHYKKENIVKGVGVEAGIGVVHYSNANFKAPNTSTNTFLFTVGVNYAVDNEEYTFVEKENDLLKGKEPVGVGFFFRGGVNENDVVGSGQYPFYTIGGFVDKRLNKKSAIQLGTELFFSKALERYIDFRAVGGFNNETTGDEDAKRVGVFAGHELRINRLSLLTQLGYYVYYPYDFEGELYNRLGLQFYITNKIISSVTVRSHAAKAEAVEFTIGYRL</sequence>
<keyword evidence="2" id="KW-1185">Reference proteome</keyword>
<dbReference type="RefSeq" id="WP_378257039.1">
    <property type="nucleotide sequence ID" value="NZ_JBHSJV010000001.1"/>
</dbReference>
<proteinExistence type="predicted"/>
<evidence type="ECO:0000313" key="2">
    <source>
        <dbReference type="Proteomes" id="UP001597459"/>
    </source>
</evidence>
<evidence type="ECO:0000313" key="1">
    <source>
        <dbReference type="EMBL" id="MFD2591500.1"/>
    </source>
</evidence>
<dbReference type="Gene3D" id="2.40.160.20">
    <property type="match status" value="1"/>
</dbReference>
<name>A0ABW5N7B4_9FLAO</name>